<reference evidence="3" key="2">
    <citation type="submission" date="2025-09" db="UniProtKB">
        <authorList>
            <consortium name="Ensembl"/>
        </authorList>
    </citation>
    <scope>IDENTIFICATION</scope>
</reference>
<sequence length="237" mass="24020">MEVPALRPTAAAGPPAAAAAAAAAEEEEEEEGRGREAAGRRRDERSLEALSLAAGGGGGAAAAAAAAGRQLAEGRRATLASALELEGTVLREGRLTQFVANNLERRIRLSGAPRGEPPAAAGGGGGGGGGSSIPAIDPGALQDVVALAGQVAAQVDELLRNVHCGLQALTALSVGCIQTYRDGVESLGEAADLSIRAMYALVARCEELDRAMQPVPALAKRIRDMKGTLERLEGLCK</sequence>
<feature type="compositionally biased region" description="Low complexity" evidence="1">
    <location>
        <begin position="10"/>
        <end position="23"/>
    </location>
</feature>
<keyword evidence="4" id="KW-1185">Reference proteome</keyword>
<reference evidence="3" key="1">
    <citation type="submission" date="2025-08" db="UniProtKB">
        <authorList>
            <consortium name="Ensembl"/>
        </authorList>
    </citation>
    <scope>IDENTIFICATION</scope>
</reference>
<feature type="compositionally biased region" description="Gly residues" evidence="1">
    <location>
        <begin position="121"/>
        <end position="131"/>
    </location>
</feature>
<organism evidence="3 4">
    <name type="scientific">Accipiter nisus</name>
    <name type="common">Eurasian sparrowhawk</name>
    <dbReference type="NCBI Taxonomy" id="211598"/>
    <lineage>
        <taxon>Eukaryota</taxon>
        <taxon>Metazoa</taxon>
        <taxon>Chordata</taxon>
        <taxon>Craniata</taxon>
        <taxon>Vertebrata</taxon>
        <taxon>Euteleostomi</taxon>
        <taxon>Archelosauria</taxon>
        <taxon>Archosauria</taxon>
        <taxon>Dinosauria</taxon>
        <taxon>Saurischia</taxon>
        <taxon>Theropoda</taxon>
        <taxon>Coelurosauria</taxon>
        <taxon>Aves</taxon>
        <taxon>Neognathae</taxon>
        <taxon>Neoaves</taxon>
        <taxon>Telluraves</taxon>
        <taxon>Accipitrimorphae</taxon>
        <taxon>Accipitriformes</taxon>
        <taxon>Accipitridae</taxon>
        <taxon>Accipitrinae</taxon>
        <taxon>Accipiter</taxon>
    </lineage>
</organism>
<feature type="compositionally biased region" description="Basic and acidic residues" evidence="1">
    <location>
        <begin position="32"/>
        <end position="46"/>
    </location>
</feature>
<dbReference type="InterPro" id="IPR046465">
    <property type="entry name" value="BORCS6_C"/>
</dbReference>
<feature type="domain" description="BLOC-1-related complex subunit 6 C-terminal helix" evidence="2">
    <location>
        <begin position="134"/>
        <end position="233"/>
    </location>
</feature>
<feature type="region of interest" description="Disordered" evidence="1">
    <location>
        <begin position="1"/>
        <end position="46"/>
    </location>
</feature>
<feature type="compositionally biased region" description="Low complexity" evidence="1">
    <location>
        <begin position="110"/>
        <end position="120"/>
    </location>
</feature>
<proteinExistence type="predicted"/>
<dbReference type="GO" id="GO:0099078">
    <property type="term" value="C:BORC complex"/>
    <property type="evidence" value="ECO:0007669"/>
    <property type="project" value="TreeGrafter"/>
</dbReference>
<dbReference type="Pfam" id="PF10157">
    <property type="entry name" value="BORCS6"/>
    <property type="match status" value="1"/>
</dbReference>
<accession>A0A8B9MV42</accession>
<protein>
    <submittedName>
        <fullName evidence="3">BLOC-1 related complex subunit 6</fullName>
    </submittedName>
</protein>
<dbReference type="PANTHER" id="PTHR13440:SF7">
    <property type="entry name" value="BLOC-1 RELATED COMPLEX SUBUNIT 6"/>
    <property type="match status" value="1"/>
</dbReference>
<dbReference type="AlphaFoldDB" id="A0A8B9MV42"/>
<dbReference type="InterPro" id="IPR019314">
    <property type="entry name" value="BORCS6"/>
</dbReference>
<dbReference type="PANTHER" id="PTHR13440">
    <property type="entry name" value="BLOC-1 RELATED COMPLEX SUBUNIT 6"/>
    <property type="match status" value="1"/>
</dbReference>
<evidence type="ECO:0000259" key="2">
    <source>
        <dbReference type="Pfam" id="PF10157"/>
    </source>
</evidence>
<dbReference type="Ensembl" id="ENSANIT00000015137.1">
    <property type="protein sequence ID" value="ENSANIP00000014633.1"/>
    <property type="gene ID" value="ENSANIG00000009961.1"/>
</dbReference>
<evidence type="ECO:0000256" key="1">
    <source>
        <dbReference type="SAM" id="MobiDB-lite"/>
    </source>
</evidence>
<feature type="region of interest" description="Disordered" evidence="1">
    <location>
        <begin position="109"/>
        <end position="133"/>
    </location>
</feature>
<name>A0A8B9MV42_9AVES</name>
<dbReference type="GO" id="GO:0032418">
    <property type="term" value="P:lysosome localization"/>
    <property type="evidence" value="ECO:0007669"/>
    <property type="project" value="TreeGrafter"/>
</dbReference>
<dbReference type="Proteomes" id="UP000694541">
    <property type="component" value="Unplaced"/>
</dbReference>
<evidence type="ECO:0000313" key="3">
    <source>
        <dbReference type="Ensembl" id="ENSANIP00000014633.1"/>
    </source>
</evidence>
<evidence type="ECO:0000313" key="4">
    <source>
        <dbReference type="Proteomes" id="UP000694541"/>
    </source>
</evidence>